<gene>
    <name evidence="2" type="ORF">K458DRAFT_485838</name>
</gene>
<dbReference type="OrthoDB" id="3790222at2759"/>
<evidence type="ECO:0000313" key="3">
    <source>
        <dbReference type="Proteomes" id="UP000799291"/>
    </source>
</evidence>
<feature type="signal peptide" evidence="1">
    <location>
        <begin position="1"/>
        <end position="16"/>
    </location>
</feature>
<organism evidence="2 3">
    <name type="scientific">Lentithecium fluviatile CBS 122367</name>
    <dbReference type="NCBI Taxonomy" id="1168545"/>
    <lineage>
        <taxon>Eukaryota</taxon>
        <taxon>Fungi</taxon>
        <taxon>Dikarya</taxon>
        <taxon>Ascomycota</taxon>
        <taxon>Pezizomycotina</taxon>
        <taxon>Dothideomycetes</taxon>
        <taxon>Pleosporomycetidae</taxon>
        <taxon>Pleosporales</taxon>
        <taxon>Massarineae</taxon>
        <taxon>Lentitheciaceae</taxon>
        <taxon>Lentithecium</taxon>
    </lineage>
</organism>
<feature type="chain" id="PRO_5026025548" description="Ubiquitin 3 binding protein But2 C-terminal domain-containing protein" evidence="1">
    <location>
        <begin position="17"/>
        <end position="199"/>
    </location>
</feature>
<name>A0A6G1J7X3_9PLEO</name>
<keyword evidence="1" id="KW-0732">Signal</keyword>
<dbReference type="AlphaFoldDB" id="A0A6G1J7X3"/>
<evidence type="ECO:0000313" key="2">
    <source>
        <dbReference type="EMBL" id="KAF2686622.1"/>
    </source>
</evidence>
<reference evidence="2" key="1">
    <citation type="journal article" date="2020" name="Stud. Mycol.">
        <title>101 Dothideomycetes genomes: a test case for predicting lifestyles and emergence of pathogens.</title>
        <authorList>
            <person name="Haridas S."/>
            <person name="Albert R."/>
            <person name="Binder M."/>
            <person name="Bloem J."/>
            <person name="Labutti K."/>
            <person name="Salamov A."/>
            <person name="Andreopoulos B."/>
            <person name="Baker S."/>
            <person name="Barry K."/>
            <person name="Bills G."/>
            <person name="Bluhm B."/>
            <person name="Cannon C."/>
            <person name="Castanera R."/>
            <person name="Culley D."/>
            <person name="Daum C."/>
            <person name="Ezra D."/>
            <person name="Gonzalez J."/>
            <person name="Henrissat B."/>
            <person name="Kuo A."/>
            <person name="Liang C."/>
            <person name="Lipzen A."/>
            <person name="Lutzoni F."/>
            <person name="Magnuson J."/>
            <person name="Mondo S."/>
            <person name="Nolan M."/>
            <person name="Ohm R."/>
            <person name="Pangilinan J."/>
            <person name="Park H.-J."/>
            <person name="Ramirez L."/>
            <person name="Alfaro M."/>
            <person name="Sun H."/>
            <person name="Tritt A."/>
            <person name="Yoshinaga Y."/>
            <person name="Zwiers L.-H."/>
            <person name="Turgeon B."/>
            <person name="Goodwin S."/>
            <person name="Spatafora J."/>
            <person name="Crous P."/>
            <person name="Grigoriev I."/>
        </authorList>
    </citation>
    <scope>NUCLEOTIDE SEQUENCE</scope>
    <source>
        <strain evidence="2">CBS 122367</strain>
    </source>
</reference>
<proteinExistence type="predicted"/>
<keyword evidence="3" id="KW-1185">Reference proteome</keyword>
<evidence type="ECO:0008006" key="4">
    <source>
        <dbReference type="Google" id="ProtNLM"/>
    </source>
</evidence>
<sequence>MLLSNLLVLFPLLASASPVAPRSCSIESPTFIGWIDSAQPDFNSNPLADNTLTLALKEPNRLVDTLIEFTVPAGAWGCQLELYFQKGYGGLYGYGGPIKADVWNVDKNVPLGPYNYSVNWNLAPKPTNLFGTTGTLVEPPRQGYQEDVKRVINSAACKGKMTYRARVPEEVQPRGGVQFYQRSSSPYSVFGGWRMVHNC</sequence>
<evidence type="ECO:0000256" key="1">
    <source>
        <dbReference type="SAM" id="SignalP"/>
    </source>
</evidence>
<dbReference type="Proteomes" id="UP000799291">
    <property type="component" value="Unassembled WGS sequence"/>
</dbReference>
<dbReference type="EMBL" id="MU005576">
    <property type="protein sequence ID" value="KAF2686622.1"/>
    <property type="molecule type" value="Genomic_DNA"/>
</dbReference>
<accession>A0A6G1J7X3</accession>
<protein>
    <recommendedName>
        <fullName evidence="4">Ubiquitin 3 binding protein But2 C-terminal domain-containing protein</fullName>
    </recommendedName>
</protein>